<evidence type="ECO:0000313" key="6">
    <source>
        <dbReference type="Proteomes" id="UP001189429"/>
    </source>
</evidence>
<gene>
    <name evidence="5" type="ORF">PCOR1329_LOCUS31507</name>
</gene>
<evidence type="ECO:0000256" key="3">
    <source>
        <dbReference type="SAM" id="SignalP"/>
    </source>
</evidence>
<accession>A0ABN9SPX7</accession>
<keyword evidence="1" id="KW-1015">Disulfide bond</keyword>
<dbReference type="PANTHER" id="PTHR10157:SF23">
    <property type="entry name" value="MOXD1 HOMOLOG 1"/>
    <property type="match status" value="1"/>
</dbReference>
<feature type="compositionally biased region" description="Basic and acidic residues" evidence="2">
    <location>
        <begin position="328"/>
        <end position="348"/>
    </location>
</feature>
<dbReference type="Gene3D" id="2.60.120.230">
    <property type="match status" value="1"/>
</dbReference>
<dbReference type="InterPro" id="IPR024548">
    <property type="entry name" value="Cu2_monoox_C"/>
</dbReference>
<feature type="compositionally biased region" description="Basic residues" evidence="2">
    <location>
        <begin position="42"/>
        <end position="56"/>
    </location>
</feature>
<dbReference type="InterPro" id="IPR036939">
    <property type="entry name" value="Cu2_ascorb_mOase_N_sf"/>
</dbReference>
<dbReference type="Pfam" id="PF03712">
    <property type="entry name" value="Cu2_monoox_C"/>
    <property type="match status" value="1"/>
</dbReference>
<keyword evidence="6" id="KW-1185">Reference proteome</keyword>
<feature type="compositionally biased region" description="Low complexity" evidence="2">
    <location>
        <begin position="293"/>
        <end position="309"/>
    </location>
</feature>
<protein>
    <recommendedName>
        <fullName evidence="4">Copper type II ascorbate-dependent monooxygenase C-terminal domain-containing protein</fullName>
    </recommendedName>
</protein>
<feature type="compositionally biased region" description="Low complexity" evidence="2">
    <location>
        <begin position="78"/>
        <end position="92"/>
    </location>
</feature>
<feature type="domain" description="Copper type II ascorbate-dependent monooxygenase C-terminal" evidence="4">
    <location>
        <begin position="742"/>
        <end position="845"/>
    </location>
</feature>
<proteinExistence type="predicted"/>
<evidence type="ECO:0000256" key="1">
    <source>
        <dbReference type="ARBA" id="ARBA00023157"/>
    </source>
</evidence>
<feature type="compositionally biased region" description="Basic and acidic residues" evidence="2">
    <location>
        <begin position="279"/>
        <end position="290"/>
    </location>
</feature>
<dbReference type="InterPro" id="IPR014784">
    <property type="entry name" value="Cu2_ascorb_mOase-like_C"/>
</dbReference>
<keyword evidence="3" id="KW-0732">Signal</keyword>
<organism evidence="5 6">
    <name type="scientific">Prorocentrum cordatum</name>
    <dbReference type="NCBI Taxonomy" id="2364126"/>
    <lineage>
        <taxon>Eukaryota</taxon>
        <taxon>Sar</taxon>
        <taxon>Alveolata</taxon>
        <taxon>Dinophyceae</taxon>
        <taxon>Prorocentrales</taxon>
        <taxon>Prorocentraceae</taxon>
        <taxon>Prorocentrum</taxon>
    </lineage>
</organism>
<dbReference type="EMBL" id="CAUYUJ010012447">
    <property type="protein sequence ID" value="CAK0833956.1"/>
    <property type="molecule type" value="Genomic_DNA"/>
</dbReference>
<name>A0ABN9SPX7_9DINO</name>
<dbReference type="InterPro" id="IPR008977">
    <property type="entry name" value="PHM/PNGase_F_dom_sf"/>
</dbReference>
<feature type="compositionally biased region" description="Basic and acidic residues" evidence="2">
    <location>
        <begin position="136"/>
        <end position="158"/>
    </location>
</feature>
<evidence type="ECO:0000313" key="5">
    <source>
        <dbReference type="EMBL" id="CAK0833956.1"/>
    </source>
</evidence>
<feature type="signal peptide" evidence="3">
    <location>
        <begin position="1"/>
        <end position="35"/>
    </location>
</feature>
<reference evidence="5" key="1">
    <citation type="submission" date="2023-10" db="EMBL/GenBank/DDBJ databases">
        <authorList>
            <person name="Chen Y."/>
            <person name="Shah S."/>
            <person name="Dougan E. K."/>
            <person name="Thang M."/>
            <person name="Chan C."/>
        </authorList>
    </citation>
    <scope>NUCLEOTIDE SEQUENCE [LARGE SCALE GENOMIC DNA]</scope>
</reference>
<dbReference type="Gene3D" id="2.60.120.310">
    <property type="entry name" value="Copper type II, ascorbate-dependent monooxygenase, N-terminal domain"/>
    <property type="match status" value="1"/>
</dbReference>
<dbReference type="Proteomes" id="UP001189429">
    <property type="component" value="Unassembled WGS sequence"/>
</dbReference>
<dbReference type="SUPFAM" id="SSF49742">
    <property type="entry name" value="PHM/PNGase F"/>
    <property type="match status" value="1"/>
</dbReference>
<feature type="chain" id="PRO_5045826332" description="Copper type II ascorbate-dependent monooxygenase C-terminal domain-containing protein" evidence="3">
    <location>
        <begin position="36"/>
        <end position="989"/>
    </location>
</feature>
<sequence>MSAPCRKLSRGGRPGAMQVRLCAVVVLLLAAPVAAREGGTRGLRKRKALAGRRRDARKSGAGLVATASGGAGSDPKDAAWPGASPGSRSSGALEDDAGGDKADGIGPTASPSGDARGDPKVGAKLAARTGDGGSDALKDGVRGDKADGIRPAADHSGGKPDSQGGDSEPAASRRVGGGDLVDQAGPALGSSSRESGLNDGFGQAAGPDGGMHSADVITGPGESGPVAIRDSGGDPIAVKDGRTDSSNDDLGQLATNSGGGGDTPRKEDTVVAAGRIHARRGDSAKDDSDGMHSIGAIAGRAEAESAAIRDSGGDVTVEDGIESIANKDGGRDSPEHDIGVRATSDRSGTDTQNEVDARLAASGDDVPGDPVQGAAGQMSDRHGGGQEDLQDDSMKEATPDTGEDIAAQGVAARERIRDSSGDGDPKISVKTAEVLAGSNGDAGIQWAAAAGGAASFADGEEQRQVDMVIKDYVIPADRKREETRFSWTNKTHGAEFVFNFRDTDHAVYHIVYGEALLERPEIVREIVVAGCSQHVPDDQEGKPYLIFSTDVPDFCDRPLGGLTWSMNASNPHILWWLPGMVLWDMPTHAGIPVGVGVGIVGIRLRVFFKDAQPGTVVRDGIRVFYTPTTREQTMDVTPVLWAGMPYGVGNHDNPTMWIPPGVRRWFVTRTCEVVDGCRDASEEELQRQDWLMLLGRKYAVGTCDKMRAAGWCTKPGIDAAMLAAHGLHTSFDSPVRLQMRFLCPASCGSGCPALGGADELPVVSAWLRTLSLGSEVHATLTRGGAAETMWSTGSWNHSDRAVVPLLGRHLTIRAGDVLQTTCVFDSTSRERRTRFGLEADDEVCKVGLATTRPAASEAQHPPFRCDGSVWAGALAPGEDALQIATNHPHHRADRVWRMETLSPGTPSNPIRYTRAECPEGTEARPEACREWDPLTYSWKVDHDCCGHKCEGNDVFAVGLDEPKDPCSVNPFTGMVYYTYACCSRSKSEL</sequence>
<evidence type="ECO:0000259" key="4">
    <source>
        <dbReference type="Pfam" id="PF03712"/>
    </source>
</evidence>
<evidence type="ECO:0000256" key="2">
    <source>
        <dbReference type="SAM" id="MobiDB-lite"/>
    </source>
</evidence>
<dbReference type="InterPro" id="IPR000945">
    <property type="entry name" value="DBH-like"/>
</dbReference>
<comment type="caution">
    <text evidence="5">The sequence shown here is derived from an EMBL/GenBank/DDBJ whole genome shotgun (WGS) entry which is preliminary data.</text>
</comment>
<feature type="region of interest" description="Disordered" evidence="2">
    <location>
        <begin position="37"/>
        <end position="400"/>
    </location>
</feature>
<dbReference type="PANTHER" id="PTHR10157">
    <property type="entry name" value="DOPAMINE BETA HYDROXYLASE RELATED"/>
    <property type="match status" value="1"/>
</dbReference>